<dbReference type="InterPro" id="IPR036097">
    <property type="entry name" value="HisK_dim/P_sf"/>
</dbReference>
<evidence type="ECO:0000256" key="7">
    <source>
        <dbReference type="ARBA" id="ARBA00022692"/>
    </source>
</evidence>
<evidence type="ECO:0000256" key="10">
    <source>
        <dbReference type="ARBA" id="ARBA00022840"/>
    </source>
</evidence>
<evidence type="ECO:0000256" key="14">
    <source>
        <dbReference type="SAM" id="Coils"/>
    </source>
</evidence>
<keyword evidence="5" id="KW-0597">Phosphoprotein</keyword>
<keyword evidence="14" id="KW-0175">Coiled coil</keyword>
<evidence type="ECO:0000256" key="8">
    <source>
        <dbReference type="ARBA" id="ARBA00022741"/>
    </source>
</evidence>
<dbReference type="PROSITE" id="PS50885">
    <property type="entry name" value="HAMP"/>
    <property type="match status" value="1"/>
</dbReference>
<dbReference type="InterPro" id="IPR003661">
    <property type="entry name" value="HisK_dim/P_dom"/>
</dbReference>
<dbReference type="SMART" id="SM00304">
    <property type="entry name" value="HAMP"/>
    <property type="match status" value="1"/>
</dbReference>
<evidence type="ECO:0000313" key="18">
    <source>
        <dbReference type="EMBL" id="GAI74854.1"/>
    </source>
</evidence>
<dbReference type="FunFam" id="1.10.287.130:FF:000001">
    <property type="entry name" value="Two-component sensor histidine kinase"/>
    <property type="match status" value="1"/>
</dbReference>
<evidence type="ECO:0000259" key="16">
    <source>
        <dbReference type="PROSITE" id="PS50109"/>
    </source>
</evidence>
<evidence type="ECO:0000256" key="3">
    <source>
        <dbReference type="ARBA" id="ARBA00012438"/>
    </source>
</evidence>
<feature type="non-terminal residue" evidence="18">
    <location>
        <position position="182"/>
    </location>
</feature>
<dbReference type="PROSITE" id="PS50109">
    <property type="entry name" value="HIS_KIN"/>
    <property type="match status" value="1"/>
</dbReference>
<comment type="caution">
    <text evidence="18">The sequence shown here is derived from an EMBL/GenBank/DDBJ whole genome shotgun (WGS) entry which is preliminary data.</text>
</comment>
<dbReference type="Gene3D" id="1.10.287.130">
    <property type="match status" value="1"/>
</dbReference>
<comment type="catalytic activity">
    <reaction evidence="1">
        <text>ATP + protein L-histidine = ADP + protein N-phospho-L-histidine.</text>
        <dbReference type="EC" id="2.7.13.3"/>
    </reaction>
</comment>
<name>X1T497_9ZZZZ</name>
<evidence type="ECO:0000256" key="9">
    <source>
        <dbReference type="ARBA" id="ARBA00022777"/>
    </source>
</evidence>
<dbReference type="InterPro" id="IPR005467">
    <property type="entry name" value="His_kinase_dom"/>
</dbReference>
<sequence length="182" mass="20511">MNRVWVIVAGLIGGIGAIVVFYWITQRVILRPIRQLRAIANNVAEGNLDIRSAIKTGDEYEKLANAFNNMLDGLQATQEKLRQANKQLDTKIVELSERNIELFKANKIKGEFLANISHEFRTPLNAILGFAQVLREKPQLLKKDKAQRYAENIITSGNSLLNMINDLLDLAKTQAGKMELHT</sequence>
<dbReference type="CDD" id="cd00082">
    <property type="entry name" value="HisKA"/>
    <property type="match status" value="1"/>
</dbReference>
<feature type="domain" description="Histidine kinase" evidence="16">
    <location>
        <begin position="115"/>
        <end position="182"/>
    </location>
</feature>
<proteinExistence type="predicted"/>
<keyword evidence="11 15" id="KW-1133">Transmembrane helix</keyword>
<dbReference type="EC" id="2.7.13.3" evidence="3"/>
<accession>X1T497</accession>
<dbReference type="GO" id="GO:0005886">
    <property type="term" value="C:plasma membrane"/>
    <property type="evidence" value="ECO:0007669"/>
    <property type="project" value="UniProtKB-SubCell"/>
</dbReference>
<dbReference type="GO" id="GO:0005524">
    <property type="term" value="F:ATP binding"/>
    <property type="evidence" value="ECO:0007669"/>
    <property type="project" value="UniProtKB-KW"/>
</dbReference>
<keyword evidence="12" id="KW-0902">Two-component regulatory system</keyword>
<protein>
    <recommendedName>
        <fullName evidence="3">histidine kinase</fullName>
        <ecNumber evidence="3">2.7.13.3</ecNumber>
    </recommendedName>
</protein>
<evidence type="ECO:0000256" key="4">
    <source>
        <dbReference type="ARBA" id="ARBA00022475"/>
    </source>
</evidence>
<evidence type="ECO:0000256" key="12">
    <source>
        <dbReference type="ARBA" id="ARBA00023012"/>
    </source>
</evidence>
<evidence type="ECO:0000256" key="15">
    <source>
        <dbReference type="SAM" id="Phobius"/>
    </source>
</evidence>
<organism evidence="18">
    <name type="scientific">marine sediment metagenome</name>
    <dbReference type="NCBI Taxonomy" id="412755"/>
    <lineage>
        <taxon>unclassified sequences</taxon>
        <taxon>metagenomes</taxon>
        <taxon>ecological metagenomes</taxon>
    </lineage>
</organism>
<keyword evidence="10" id="KW-0067">ATP-binding</keyword>
<keyword evidence="7 15" id="KW-0812">Transmembrane</keyword>
<dbReference type="AlphaFoldDB" id="X1T497"/>
<keyword evidence="9" id="KW-0418">Kinase</keyword>
<dbReference type="Pfam" id="PF00672">
    <property type="entry name" value="HAMP"/>
    <property type="match status" value="1"/>
</dbReference>
<comment type="subcellular location">
    <subcellularLocation>
        <location evidence="2">Cell membrane</location>
        <topology evidence="2">Multi-pass membrane protein</topology>
    </subcellularLocation>
</comment>
<keyword evidence="4" id="KW-1003">Cell membrane</keyword>
<evidence type="ECO:0000256" key="1">
    <source>
        <dbReference type="ARBA" id="ARBA00000085"/>
    </source>
</evidence>
<dbReference type="InterPro" id="IPR050398">
    <property type="entry name" value="HssS/ArlS-like"/>
</dbReference>
<evidence type="ECO:0000256" key="6">
    <source>
        <dbReference type="ARBA" id="ARBA00022679"/>
    </source>
</evidence>
<dbReference type="GO" id="GO:0000155">
    <property type="term" value="F:phosphorelay sensor kinase activity"/>
    <property type="evidence" value="ECO:0007669"/>
    <property type="project" value="InterPro"/>
</dbReference>
<feature type="coiled-coil region" evidence="14">
    <location>
        <begin position="67"/>
        <end position="98"/>
    </location>
</feature>
<evidence type="ECO:0000256" key="13">
    <source>
        <dbReference type="ARBA" id="ARBA00023136"/>
    </source>
</evidence>
<gene>
    <name evidence="18" type="ORF">S12H4_22336</name>
</gene>
<dbReference type="SMART" id="SM00388">
    <property type="entry name" value="HisKA"/>
    <property type="match status" value="1"/>
</dbReference>
<keyword evidence="13 15" id="KW-0472">Membrane</keyword>
<dbReference type="PANTHER" id="PTHR45528">
    <property type="entry name" value="SENSOR HISTIDINE KINASE CPXA"/>
    <property type="match status" value="1"/>
</dbReference>
<evidence type="ECO:0000256" key="11">
    <source>
        <dbReference type="ARBA" id="ARBA00022989"/>
    </source>
</evidence>
<evidence type="ECO:0000256" key="2">
    <source>
        <dbReference type="ARBA" id="ARBA00004651"/>
    </source>
</evidence>
<feature type="domain" description="HAMP" evidence="17">
    <location>
        <begin position="27"/>
        <end position="79"/>
    </location>
</feature>
<dbReference type="CDD" id="cd06225">
    <property type="entry name" value="HAMP"/>
    <property type="match status" value="1"/>
</dbReference>
<dbReference type="Gene3D" id="6.10.340.10">
    <property type="match status" value="1"/>
</dbReference>
<evidence type="ECO:0000259" key="17">
    <source>
        <dbReference type="PROSITE" id="PS50885"/>
    </source>
</evidence>
<keyword evidence="6" id="KW-0808">Transferase</keyword>
<dbReference type="SUPFAM" id="SSF158472">
    <property type="entry name" value="HAMP domain-like"/>
    <property type="match status" value="1"/>
</dbReference>
<dbReference type="InterPro" id="IPR003660">
    <property type="entry name" value="HAMP_dom"/>
</dbReference>
<reference evidence="18" key="1">
    <citation type="journal article" date="2014" name="Front. Microbiol.">
        <title>High frequency of phylogenetically diverse reductive dehalogenase-homologous genes in deep subseafloor sedimentary metagenomes.</title>
        <authorList>
            <person name="Kawai M."/>
            <person name="Futagami T."/>
            <person name="Toyoda A."/>
            <person name="Takaki Y."/>
            <person name="Nishi S."/>
            <person name="Hori S."/>
            <person name="Arai W."/>
            <person name="Tsubouchi T."/>
            <person name="Morono Y."/>
            <person name="Uchiyama I."/>
            <person name="Ito T."/>
            <person name="Fujiyama A."/>
            <person name="Inagaki F."/>
            <person name="Takami H."/>
        </authorList>
    </citation>
    <scope>NUCLEOTIDE SEQUENCE</scope>
    <source>
        <strain evidence="18">Expedition CK06-06</strain>
    </source>
</reference>
<dbReference type="SUPFAM" id="SSF47384">
    <property type="entry name" value="Homodimeric domain of signal transducing histidine kinase"/>
    <property type="match status" value="1"/>
</dbReference>
<keyword evidence="8" id="KW-0547">Nucleotide-binding</keyword>
<dbReference type="Pfam" id="PF00512">
    <property type="entry name" value="HisKA"/>
    <property type="match status" value="1"/>
</dbReference>
<dbReference type="PANTHER" id="PTHR45528:SF1">
    <property type="entry name" value="SENSOR HISTIDINE KINASE CPXA"/>
    <property type="match status" value="1"/>
</dbReference>
<feature type="transmembrane region" description="Helical" evidence="15">
    <location>
        <begin position="6"/>
        <end position="24"/>
    </location>
</feature>
<evidence type="ECO:0000256" key="5">
    <source>
        <dbReference type="ARBA" id="ARBA00022553"/>
    </source>
</evidence>
<dbReference type="EMBL" id="BARW01011627">
    <property type="protein sequence ID" value="GAI74854.1"/>
    <property type="molecule type" value="Genomic_DNA"/>
</dbReference>